<sequence>MKNPSFGALHSPLPSQSKMQGRKSEEEIQQLAVSHGYAKFRTPCQISHEDDFSGDEWLGFTFLGVMEVRFSFKSLRITLNGQYLVVQGKDHLEWPILSKLFGFHGCFLLDPWMSISYHLRAIGRWFKEDEMKGKRFFGFVDLALGWLANMMSIFEEVVGLKMVNEDKFPLLSAWMQEFANSPCQYKMTAKFQALCHAKLAAASPYLKKKFGVHEYVMIHISMCLSATWLKFLMQNSFSIVLNSASTRSNC</sequence>
<name>A0A438FPS0_VITVI</name>
<dbReference type="Proteomes" id="UP000288805">
    <property type="component" value="Unassembled WGS sequence"/>
</dbReference>
<comment type="caution">
    <text evidence="2">The sequence shown here is derived from an EMBL/GenBank/DDBJ whole genome shotgun (WGS) entry which is preliminary data.</text>
</comment>
<reference evidence="2 3" key="1">
    <citation type="journal article" date="2018" name="PLoS Genet.">
        <title>Population sequencing reveals clonal diversity and ancestral inbreeding in the grapevine cultivar Chardonnay.</title>
        <authorList>
            <person name="Roach M.J."/>
            <person name="Johnson D.L."/>
            <person name="Bohlmann J."/>
            <person name="van Vuuren H.J."/>
            <person name="Jones S.J."/>
            <person name="Pretorius I.S."/>
            <person name="Schmidt S.A."/>
            <person name="Borneman A.R."/>
        </authorList>
    </citation>
    <scope>NUCLEOTIDE SEQUENCE [LARGE SCALE GENOMIC DNA]</scope>
    <source>
        <strain evidence="3">cv. Chardonnay</strain>
        <tissue evidence="2">Leaf</tissue>
    </source>
</reference>
<gene>
    <name evidence="2" type="ORF">CK203_066224</name>
</gene>
<evidence type="ECO:0000313" key="3">
    <source>
        <dbReference type="Proteomes" id="UP000288805"/>
    </source>
</evidence>
<feature type="region of interest" description="Disordered" evidence="1">
    <location>
        <begin position="1"/>
        <end position="21"/>
    </location>
</feature>
<evidence type="ECO:0000256" key="1">
    <source>
        <dbReference type="SAM" id="MobiDB-lite"/>
    </source>
</evidence>
<accession>A0A438FPS0</accession>
<evidence type="ECO:0000313" key="2">
    <source>
        <dbReference type="EMBL" id="RVW61949.1"/>
    </source>
</evidence>
<dbReference type="AlphaFoldDB" id="A0A438FPS0"/>
<organism evidence="2 3">
    <name type="scientific">Vitis vinifera</name>
    <name type="common">Grape</name>
    <dbReference type="NCBI Taxonomy" id="29760"/>
    <lineage>
        <taxon>Eukaryota</taxon>
        <taxon>Viridiplantae</taxon>
        <taxon>Streptophyta</taxon>
        <taxon>Embryophyta</taxon>
        <taxon>Tracheophyta</taxon>
        <taxon>Spermatophyta</taxon>
        <taxon>Magnoliopsida</taxon>
        <taxon>eudicotyledons</taxon>
        <taxon>Gunneridae</taxon>
        <taxon>Pentapetalae</taxon>
        <taxon>rosids</taxon>
        <taxon>Vitales</taxon>
        <taxon>Vitaceae</taxon>
        <taxon>Viteae</taxon>
        <taxon>Vitis</taxon>
    </lineage>
</organism>
<dbReference type="EMBL" id="QGNW01000795">
    <property type="protein sequence ID" value="RVW61949.1"/>
    <property type="molecule type" value="Genomic_DNA"/>
</dbReference>
<dbReference type="InterPro" id="IPR036282">
    <property type="entry name" value="Glutathione-S-Trfase_C_sf"/>
</dbReference>
<dbReference type="SUPFAM" id="SSF47616">
    <property type="entry name" value="GST C-terminal domain-like"/>
    <property type="match status" value="1"/>
</dbReference>
<dbReference type="Gene3D" id="1.20.1050.10">
    <property type="match status" value="1"/>
</dbReference>
<protein>
    <submittedName>
        <fullName evidence="2">Uncharacterized protein</fullName>
    </submittedName>
</protein>
<proteinExistence type="predicted"/>